<feature type="region of interest" description="Disordered" evidence="1">
    <location>
        <begin position="33"/>
        <end position="90"/>
    </location>
</feature>
<keyword evidence="3" id="KW-1185">Reference proteome</keyword>
<dbReference type="Proteomes" id="UP000717585">
    <property type="component" value="Unassembled WGS sequence"/>
</dbReference>
<feature type="region of interest" description="Disordered" evidence="1">
    <location>
        <begin position="140"/>
        <end position="210"/>
    </location>
</feature>
<protein>
    <submittedName>
        <fullName evidence="2">Uncharacterized protein</fullName>
    </submittedName>
</protein>
<dbReference type="EMBL" id="JAHDYR010000038">
    <property type="protein sequence ID" value="KAG9392328.1"/>
    <property type="molecule type" value="Genomic_DNA"/>
</dbReference>
<comment type="caution">
    <text evidence="2">The sequence shown here is derived from an EMBL/GenBank/DDBJ whole genome shotgun (WGS) entry which is preliminary data.</text>
</comment>
<evidence type="ECO:0000256" key="1">
    <source>
        <dbReference type="SAM" id="MobiDB-lite"/>
    </source>
</evidence>
<feature type="compositionally biased region" description="Polar residues" evidence="1">
    <location>
        <begin position="61"/>
        <end position="70"/>
    </location>
</feature>
<evidence type="ECO:0000313" key="3">
    <source>
        <dbReference type="Proteomes" id="UP000717585"/>
    </source>
</evidence>
<reference evidence="2" key="1">
    <citation type="submission" date="2021-05" db="EMBL/GenBank/DDBJ databases">
        <title>A free-living protist that lacks canonical eukaryotic 1 DNA replication and segregation systems.</title>
        <authorList>
            <person name="Salas-Leiva D.E."/>
            <person name="Tromer E.C."/>
            <person name="Curtis B.A."/>
            <person name="Jerlstrom-Hultqvist J."/>
            <person name="Kolisko M."/>
            <person name="Yi Z."/>
            <person name="Salas-Leiva J.S."/>
            <person name="Gallot-Lavallee L."/>
            <person name="Kops G.J.P.L."/>
            <person name="Archibald J.M."/>
            <person name="Simpson A.G.B."/>
            <person name="Roger A.J."/>
        </authorList>
    </citation>
    <scope>NUCLEOTIDE SEQUENCE</scope>
    <source>
        <strain evidence="2">BICM</strain>
    </source>
</reference>
<gene>
    <name evidence="2" type="ORF">J8273_5317</name>
</gene>
<feature type="compositionally biased region" description="Basic and acidic residues" evidence="1">
    <location>
        <begin position="178"/>
        <end position="207"/>
    </location>
</feature>
<evidence type="ECO:0000313" key="2">
    <source>
        <dbReference type="EMBL" id="KAG9392328.1"/>
    </source>
</evidence>
<dbReference type="AlphaFoldDB" id="A0A8J6AZP2"/>
<sequence length="252" mass="28309">MAFERTCPFCSIKLPPDNAEFLAHVKSCRKHHTRSARQATAKNNHAIPQYKRSTPPKVEVTTISTASPERQSPYRPKAVPSRPAPPPEEIQETYEGRHTLDHGVSTQHYGEESYAEGQPDFSEAGDSLVNQAIDRGHGKSIGWYSDGGDSGGNAADDDDGASYDHHQEQSFSDEVGFDEYHSDHKTRPAEPVKHEEPRHAHQVDPRPGRHGRVAVPPGLMEFCCYCGVRFFRDTRWCGKCGKERMEYVMAYE</sequence>
<accession>A0A8J6AZP2</accession>
<name>A0A8J6AZP2_9EUKA</name>
<proteinExistence type="predicted"/>
<organism evidence="2 3">
    <name type="scientific">Carpediemonas membranifera</name>
    <dbReference type="NCBI Taxonomy" id="201153"/>
    <lineage>
        <taxon>Eukaryota</taxon>
        <taxon>Metamonada</taxon>
        <taxon>Carpediemonas-like organisms</taxon>
        <taxon>Carpediemonas</taxon>
    </lineage>
</organism>